<evidence type="ECO:0000256" key="1">
    <source>
        <dbReference type="SAM" id="Phobius"/>
    </source>
</evidence>
<sequence length="305" mass="32042">MIHRSALALAIVATGTAVCMSVLGGLQRGGWLSERLVWVAIGVVLIAGAHLLPALCRSAPIAVRCVSALLWLGCMAAASYGHATFFLLSQSHAGDARVSAVPVAAASVHRSLTVVMTERATVTTQLAHANARRCIGNCPVLRGFRTGLVAKLDALDAEAGEVRRHRAIEDRDTARRDAIRDDPVTTRMAALGGVAVSKLDLLTGLAFATVLEGMACLLWWIALSPGAHVAAIPDSQPATAAVFPEPESMTHSAAPVPEPETEIAKLVRDIQAGIVKPTVSSIRQHLRCSQSKAAALRRALTELTA</sequence>
<reference evidence="2 3" key="1">
    <citation type="journal article" date="2021" name="Phytopathology">
        <title>Complete genome sequence of Ralstonia syzygii subsp. indonesiensis strain LLRS-1, isolated from wilted tobacco in China.</title>
        <authorList>
            <person name="Lu C.H."/>
            <person name="Li J.Y."/>
            <person name="Mi M.G."/>
            <person name="Lin Z.L."/>
            <person name="Jiang N."/>
            <person name="Gai X."/>
            <person name="Ma J.H."/>
            <person name="Lei L.P."/>
            <person name="Xia Z.Y."/>
        </authorList>
    </citation>
    <scope>NUCLEOTIDE SEQUENCE [LARGE SCALE GENOMIC DNA]</scope>
    <source>
        <strain evidence="2 3">LLRS-1</strain>
    </source>
</reference>
<keyword evidence="1" id="KW-1133">Transmembrane helix</keyword>
<organism evidence="2 3">
    <name type="scientific">Ralstonia syzygii</name>
    <dbReference type="NCBI Taxonomy" id="28097"/>
    <lineage>
        <taxon>Bacteria</taxon>
        <taxon>Pseudomonadati</taxon>
        <taxon>Pseudomonadota</taxon>
        <taxon>Betaproteobacteria</taxon>
        <taxon>Burkholderiales</taxon>
        <taxon>Burkholderiaceae</taxon>
        <taxon>Ralstonia</taxon>
        <taxon>Ralstonia solanacearum species complex</taxon>
    </lineage>
</organism>
<dbReference type="RefSeq" id="WP_211904430.1">
    <property type="nucleotide sequence ID" value="NZ_CP046729.1"/>
</dbReference>
<dbReference type="EMBL" id="CP046729">
    <property type="protein sequence ID" value="QUP52684.1"/>
    <property type="molecule type" value="Genomic_DNA"/>
</dbReference>
<proteinExistence type="predicted"/>
<protein>
    <recommendedName>
        <fullName evidence="4">Transmembrane protein</fullName>
    </recommendedName>
</protein>
<gene>
    <name evidence="2" type="ORF">GO998_02415</name>
</gene>
<dbReference type="Proteomes" id="UP000677898">
    <property type="component" value="Chromosome"/>
</dbReference>
<evidence type="ECO:0000313" key="2">
    <source>
        <dbReference type="EMBL" id="QUP52684.1"/>
    </source>
</evidence>
<name>A0ABX7ZCR9_9RALS</name>
<feature type="transmembrane region" description="Helical" evidence="1">
    <location>
        <begin position="68"/>
        <end position="88"/>
    </location>
</feature>
<keyword evidence="1" id="KW-0472">Membrane</keyword>
<evidence type="ECO:0000313" key="3">
    <source>
        <dbReference type="Proteomes" id="UP000677898"/>
    </source>
</evidence>
<keyword evidence="3" id="KW-1185">Reference proteome</keyword>
<feature type="transmembrane region" description="Helical" evidence="1">
    <location>
        <begin position="35"/>
        <end position="56"/>
    </location>
</feature>
<evidence type="ECO:0008006" key="4">
    <source>
        <dbReference type="Google" id="ProtNLM"/>
    </source>
</evidence>
<keyword evidence="1" id="KW-0812">Transmembrane</keyword>
<accession>A0ABX7ZCR9</accession>